<evidence type="ECO:0000256" key="6">
    <source>
        <dbReference type="ARBA" id="ARBA00022964"/>
    </source>
</evidence>
<evidence type="ECO:0000313" key="15">
    <source>
        <dbReference type="Proteomes" id="UP000002748"/>
    </source>
</evidence>
<accession>J6F2V7</accession>
<gene>
    <name evidence="14" type="ORF">A1Q1_01421</name>
</gene>
<evidence type="ECO:0000259" key="13">
    <source>
        <dbReference type="Pfam" id="PF20510"/>
    </source>
</evidence>
<evidence type="ECO:0000256" key="1">
    <source>
        <dbReference type="ARBA" id="ARBA00001962"/>
    </source>
</evidence>
<keyword evidence="7" id="KW-0560">Oxidoreductase</keyword>
<dbReference type="PANTHER" id="PTHR11056:SF0">
    <property type="entry name" value="HOMOGENTISATE 1,2-DIOXYGENASE"/>
    <property type="match status" value="1"/>
</dbReference>
<evidence type="ECO:0000256" key="10">
    <source>
        <dbReference type="PIRSR" id="PIRSR605708-2"/>
    </source>
</evidence>
<feature type="binding site" evidence="10">
    <location>
        <position position="388"/>
    </location>
    <ligand>
        <name>Fe cation</name>
        <dbReference type="ChEBI" id="CHEBI:24875"/>
    </ligand>
</feature>
<comment type="pathway">
    <text evidence="2">Amino-acid degradation; L-phenylalanine degradation; acetoacetate and fumarate from L-phenylalanine: step 4/6.</text>
</comment>
<dbReference type="InterPro" id="IPR005708">
    <property type="entry name" value="Homogentis_dOase"/>
</dbReference>
<evidence type="ECO:0000313" key="14">
    <source>
        <dbReference type="EMBL" id="EJT49517.1"/>
    </source>
</evidence>
<dbReference type="Proteomes" id="UP000002748">
    <property type="component" value="Unassembled WGS sequence"/>
</dbReference>
<protein>
    <recommendedName>
        <fullName evidence="4">homogentisate 1,2-dioxygenase</fullName>
        <ecNumber evidence="4">1.13.11.5</ecNumber>
    </recommendedName>
</protein>
<evidence type="ECO:0000256" key="3">
    <source>
        <dbReference type="ARBA" id="ARBA00007757"/>
    </source>
</evidence>
<comment type="caution">
    <text evidence="14">The sequence shown here is derived from an EMBL/GenBank/DDBJ whole genome shotgun (WGS) entry which is preliminary data.</text>
</comment>
<feature type="domain" description="Homogentisate 1,2-dioxygenase N-terminal" evidence="13">
    <location>
        <begin position="25"/>
        <end position="302"/>
    </location>
</feature>
<dbReference type="Pfam" id="PF20510">
    <property type="entry name" value="HgmA_N"/>
    <property type="match status" value="1"/>
</dbReference>
<dbReference type="Pfam" id="PF04209">
    <property type="entry name" value="HgmA_C"/>
    <property type="match status" value="1"/>
</dbReference>
<evidence type="ECO:0000256" key="4">
    <source>
        <dbReference type="ARBA" id="ARBA00013127"/>
    </source>
</evidence>
<evidence type="ECO:0000259" key="12">
    <source>
        <dbReference type="Pfam" id="PF04209"/>
    </source>
</evidence>
<comment type="cofactor">
    <cofactor evidence="1 10">
        <name>Fe cation</name>
        <dbReference type="ChEBI" id="CHEBI:24875"/>
    </cofactor>
</comment>
<dbReference type="HOGENOM" id="CLU_027174_0_0_1"/>
<name>J6F2V7_TRIAS</name>
<keyword evidence="8 10" id="KW-0408">Iron</keyword>
<dbReference type="PANTHER" id="PTHR11056">
    <property type="entry name" value="HOMOGENTISATE 1,2-DIOXYGENASE"/>
    <property type="match status" value="1"/>
</dbReference>
<dbReference type="InterPro" id="IPR046451">
    <property type="entry name" value="HgmA_C"/>
</dbReference>
<dbReference type="GO" id="GO:0046872">
    <property type="term" value="F:metal ion binding"/>
    <property type="evidence" value="ECO:0007669"/>
    <property type="project" value="UniProtKB-KW"/>
</dbReference>
<dbReference type="AlphaFoldDB" id="J6F2V7"/>
<dbReference type="EMBL" id="ALBS01000170">
    <property type="protein sequence ID" value="EJT49517.1"/>
    <property type="molecule type" value="Genomic_DNA"/>
</dbReference>
<feature type="binding site" evidence="10">
    <location>
        <position position="364"/>
    </location>
    <ligand>
        <name>Fe cation</name>
        <dbReference type="ChEBI" id="CHEBI:24875"/>
    </ligand>
</feature>
<sequence length="457" mass="51147">MGPIHTPRASTPAPEDNEPWANLPYHPGWGNNFRSESIPNSLPKQGHNPQDPPYGLYTEGVTGSAFTAPRAKNKRSWLYRVRPSVVHEAYEPYEGNAGLISDFSRHNPEIVVTPQQMRWDPFTVKGARGLDFVDSLRTIGGCGDCQNKDGIAYHFYEFGRDMEKRALYNADGSWLFLPTKGELLLTTEFGKMHVPPGFLAVIPRSLKVTVSRVGDTANETATGYVIENYRGNFELPELGPIGGNGLANLEDFETPRAAYEDADEEWTTIAKFGGSLWQYKQDHSPYDVVAWMGNYYPYRYDMNKFNTMGALNYDHPDPSISALLTVPTEQPGTAAFDLLCFGPRWQAVSNTFRPQWFHRNIMPEFMVTIKGYPSPKDGANLHNVSSAHGPSSDVTNAANTIPPGPMWVGDGGIICLMETYLPLNLTKWALGDQLQKDYHRAMWQDIKRHHSLPAKSS</sequence>
<proteinExistence type="inferred from homology"/>
<feature type="compositionally biased region" description="Polar residues" evidence="11">
    <location>
        <begin position="32"/>
        <end position="43"/>
    </location>
</feature>
<dbReference type="SUPFAM" id="SSF51182">
    <property type="entry name" value="RmlC-like cupins"/>
    <property type="match status" value="1"/>
</dbReference>
<dbReference type="KEGG" id="tasa:A1Q1_01421"/>
<dbReference type="InterPro" id="IPR014710">
    <property type="entry name" value="RmlC-like_jellyroll"/>
</dbReference>
<feature type="binding site" evidence="10">
    <location>
        <position position="358"/>
    </location>
    <ligand>
        <name>Fe cation</name>
        <dbReference type="ChEBI" id="CHEBI:24875"/>
    </ligand>
</feature>
<dbReference type="Gene3D" id="2.60.120.10">
    <property type="entry name" value="Jelly Rolls"/>
    <property type="match status" value="1"/>
</dbReference>
<dbReference type="EC" id="1.13.11.5" evidence="4"/>
<dbReference type="GO" id="GO:0004411">
    <property type="term" value="F:homogentisate 1,2-dioxygenase activity"/>
    <property type="evidence" value="ECO:0007669"/>
    <property type="project" value="UniProtKB-EC"/>
</dbReference>
<dbReference type="VEuPathDB" id="FungiDB:A1Q1_01421"/>
<feature type="region of interest" description="Disordered" evidence="11">
    <location>
        <begin position="1"/>
        <end position="52"/>
    </location>
</feature>
<keyword evidence="6" id="KW-0223">Dioxygenase</keyword>
<dbReference type="GO" id="GO:0005737">
    <property type="term" value="C:cytoplasm"/>
    <property type="evidence" value="ECO:0007669"/>
    <property type="project" value="TreeGrafter"/>
</dbReference>
<feature type="active site" description="Proton acceptor" evidence="9">
    <location>
        <position position="315"/>
    </location>
</feature>
<dbReference type="GO" id="GO:0006559">
    <property type="term" value="P:L-phenylalanine catabolic process"/>
    <property type="evidence" value="ECO:0007669"/>
    <property type="project" value="UniProtKB-UniPathway"/>
</dbReference>
<dbReference type="GeneID" id="25984935"/>
<evidence type="ECO:0000256" key="9">
    <source>
        <dbReference type="PIRSR" id="PIRSR605708-1"/>
    </source>
</evidence>
<keyword evidence="5 10" id="KW-0479">Metal-binding</keyword>
<comment type="similarity">
    <text evidence="3">Belongs to the homogentisate dioxygenase family.</text>
</comment>
<reference evidence="14 15" key="1">
    <citation type="journal article" date="2012" name="Eukaryot. Cell">
        <title>Draft genome sequence of CBS 2479, the standard type strain of Trichosporon asahii.</title>
        <authorList>
            <person name="Yang R.Y."/>
            <person name="Li H.T."/>
            <person name="Zhu H."/>
            <person name="Zhou G.P."/>
            <person name="Wang M."/>
            <person name="Wang L."/>
        </authorList>
    </citation>
    <scope>NUCLEOTIDE SEQUENCE [LARGE SCALE GENOMIC DNA]</scope>
    <source>
        <strain evidence="15">ATCC 90039 / CBS 2479 / JCM 2466 / KCTC 7840 / NCYC 2677 / UAMH 7654</strain>
    </source>
</reference>
<dbReference type="UniPathway" id="UPA00139">
    <property type="reaction ID" value="UER00339"/>
</dbReference>
<feature type="binding site" evidence="10">
    <location>
        <position position="388"/>
    </location>
    <ligand>
        <name>homogentisate</name>
        <dbReference type="ChEBI" id="CHEBI:16169"/>
    </ligand>
</feature>
<evidence type="ECO:0000256" key="7">
    <source>
        <dbReference type="ARBA" id="ARBA00023002"/>
    </source>
</evidence>
<evidence type="ECO:0000256" key="5">
    <source>
        <dbReference type="ARBA" id="ARBA00022723"/>
    </source>
</evidence>
<dbReference type="InterPro" id="IPR046452">
    <property type="entry name" value="HgmA_N"/>
</dbReference>
<evidence type="ECO:0000256" key="8">
    <source>
        <dbReference type="ARBA" id="ARBA00023004"/>
    </source>
</evidence>
<dbReference type="InterPro" id="IPR011051">
    <property type="entry name" value="RmlC_Cupin_sf"/>
</dbReference>
<dbReference type="OrthoDB" id="1689029at2759"/>
<evidence type="ECO:0000256" key="11">
    <source>
        <dbReference type="SAM" id="MobiDB-lite"/>
    </source>
</evidence>
<dbReference type="GO" id="GO:0006570">
    <property type="term" value="P:tyrosine metabolic process"/>
    <property type="evidence" value="ECO:0007669"/>
    <property type="project" value="InterPro"/>
</dbReference>
<organism evidence="14 15">
    <name type="scientific">Trichosporon asahii var. asahii (strain ATCC 90039 / CBS 2479 / JCM 2466 / KCTC 7840 / NBRC 103889/ NCYC 2677 / UAMH 7654)</name>
    <name type="common">Yeast</name>
    <dbReference type="NCBI Taxonomy" id="1186058"/>
    <lineage>
        <taxon>Eukaryota</taxon>
        <taxon>Fungi</taxon>
        <taxon>Dikarya</taxon>
        <taxon>Basidiomycota</taxon>
        <taxon>Agaricomycotina</taxon>
        <taxon>Tremellomycetes</taxon>
        <taxon>Trichosporonales</taxon>
        <taxon>Trichosporonaceae</taxon>
        <taxon>Trichosporon</taxon>
    </lineage>
</organism>
<evidence type="ECO:0000256" key="2">
    <source>
        <dbReference type="ARBA" id="ARBA00004704"/>
    </source>
</evidence>
<dbReference type="RefSeq" id="XP_014179935.1">
    <property type="nucleotide sequence ID" value="XM_014324460.1"/>
</dbReference>
<feature type="domain" description="Homogentisate 1,2-dioxygenase C-terminal" evidence="12">
    <location>
        <begin position="304"/>
        <end position="449"/>
    </location>
</feature>